<name>A0A6A4IL18_APOLU</name>
<evidence type="ECO:0000256" key="3">
    <source>
        <dbReference type="ARBA" id="ARBA00023125"/>
    </source>
</evidence>
<accession>A0A6A4IL18</accession>
<evidence type="ECO:0000256" key="2">
    <source>
        <dbReference type="ARBA" id="ARBA00023015"/>
    </source>
</evidence>
<comment type="caution">
    <text evidence="8">The sequence shown here is derived from an EMBL/GenBank/DDBJ whole genome shotgun (WGS) entry which is preliminary data.</text>
</comment>
<feature type="compositionally biased region" description="Acidic residues" evidence="7">
    <location>
        <begin position="171"/>
        <end position="197"/>
    </location>
</feature>
<feature type="DNA-binding region" description="Fork-head" evidence="6">
    <location>
        <begin position="348"/>
        <end position="448"/>
    </location>
</feature>
<comment type="subcellular location">
    <subcellularLocation>
        <location evidence="6">Nucleus</location>
    </subcellularLocation>
</comment>
<dbReference type="Gene3D" id="1.10.10.10">
    <property type="entry name" value="Winged helix-like DNA-binding domain superfamily/Winged helix DNA-binding domain"/>
    <property type="match status" value="1"/>
</dbReference>
<reference evidence="8" key="1">
    <citation type="journal article" date="2021" name="Mol. Ecol. Resour.">
        <title>Apolygus lucorum genome provides insights into omnivorousness and mesophyll feeding.</title>
        <authorList>
            <person name="Liu Y."/>
            <person name="Liu H."/>
            <person name="Wang H."/>
            <person name="Huang T."/>
            <person name="Liu B."/>
            <person name="Yang B."/>
            <person name="Yin L."/>
            <person name="Li B."/>
            <person name="Zhang Y."/>
            <person name="Zhang S."/>
            <person name="Jiang F."/>
            <person name="Zhang X."/>
            <person name="Ren Y."/>
            <person name="Wang B."/>
            <person name="Wang S."/>
            <person name="Lu Y."/>
            <person name="Wu K."/>
            <person name="Fan W."/>
            <person name="Wang G."/>
        </authorList>
    </citation>
    <scope>NUCLEOTIDE SEQUENCE</scope>
    <source>
        <strain evidence="8">12Hb</strain>
    </source>
</reference>
<gene>
    <name evidence="8" type="ORF">GE061_008371</name>
</gene>
<dbReference type="InterPro" id="IPR036390">
    <property type="entry name" value="WH_DNA-bd_sf"/>
</dbReference>
<keyword evidence="5 6" id="KW-0539">Nucleus</keyword>
<keyword evidence="4" id="KW-0804">Transcription</keyword>
<evidence type="ECO:0000256" key="5">
    <source>
        <dbReference type="ARBA" id="ARBA00023242"/>
    </source>
</evidence>
<dbReference type="InterPro" id="IPR049624">
    <property type="entry name" value="FOXN1_4"/>
</dbReference>
<protein>
    <submittedName>
        <fullName evidence="8">Uncharacterized protein</fullName>
    </submittedName>
</protein>
<evidence type="ECO:0000256" key="1">
    <source>
        <dbReference type="ARBA" id="ARBA00022473"/>
    </source>
</evidence>
<dbReference type="SMART" id="SM00339">
    <property type="entry name" value="FH"/>
    <property type="match status" value="1"/>
</dbReference>
<evidence type="ECO:0000313" key="8">
    <source>
        <dbReference type="EMBL" id="KAF6198619.1"/>
    </source>
</evidence>
<feature type="compositionally biased region" description="Basic and acidic residues" evidence="7">
    <location>
        <begin position="160"/>
        <end position="170"/>
    </location>
</feature>
<feature type="region of interest" description="Disordered" evidence="7">
    <location>
        <begin position="478"/>
        <end position="498"/>
    </location>
</feature>
<dbReference type="PROSITE" id="PS00658">
    <property type="entry name" value="FORK_HEAD_2"/>
    <property type="match status" value="1"/>
</dbReference>
<dbReference type="PANTHER" id="PTHR46721">
    <property type="entry name" value="FORKHEAD BOX PROTEIN N1"/>
    <property type="match status" value="1"/>
</dbReference>
<dbReference type="Proteomes" id="UP000466442">
    <property type="component" value="Linkage Group LG16"/>
</dbReference>
<dbReference type="OrthoDB" id="10070006at2759"/>
<dbReference type="CDD" id="cd20030">
    <property type="entry name" value="FH_FOXN1-like"/>
    <property type="match status" value="1"/>
</dbReference>
<dbReference type="GO" id="GO:0000976">
    <property type="term" value="F:transcription cis-regulatory region binding"/>
    <property type="evidence" value="ECO:0007669"/>
    <property type="project" value="TreeGrafter"/>
</dbReference>
<dbReference type="Pfam" id="PF00250">
    <property type="entry name" value="Forkhead"/>
    <property type="match status" value="1"/>
</dbReference>
<dbReference type="PROSITE" id="PS50039">
    <property type="entry name" value="FORK_HEAD_3"/>
    <property type="match status" value="1"/>
</dbReference>
<evidence type="ECO:0000256" key="4">
    <source>
        <dbReference type="ARBA" id="ARBA00023163"/>
    </source>
</evidence>
<dbReference type="InterPro" id="IPR030456">
    <property type="entry name" value="TF_fork_head_CS_2"/>
</dbReference>
<organism evidence="8 9">
    <name type="scientific">Apolygus lucorum</name>
    <name type="common">Small green plant bug</name>
    <name type="synonym">Lygocoris lucorum</name>
    <dbReference type="NCBI Taxonomy" id="248454"/>
    <lineage>
        <taxon>Eukaryota</taxon>
        <taxon>Metazoa</taxon>
        <taxon>Ecdysozoa</taxon>
        <taxon>Arthropoda</taxon>
        <taxon>Hexapoda</taxon>
        <taxon>Insecta</taxon>
        <taxon>Pterygota</taxon>
        <taxon>Neoptera</taxon>
        <taxon>Paraneoptera</taxon>
        <taxon>Hemiptera</taxon>
        <taxon>Heteroptera</taxon>
        <taxon>Panheteroptera</taxon>
        <taxon>Cimicomorpha</taxon>
        <taxon>Miridae</taxon>
        <taxon>Mirini</taxon>
        <taxon>Apolygus</taxon>
    </lineage>
</organism>
<dbReference type="AlphaFoldDB" id="A0A6A4IL18"/>
<dbReference type="GO" id="GO:0000981">
    <property type="term" value="F:DNA-binding transcription factor activity, RNA polymerase II-specific"/>
    <property type="evidence" value="ECO:0007669"/>
    <property type="project" value="TreeGrafter"/>
</dbReference>
<proteinExistence type="predicted"/>
<evidence type="ECO:0000313" key="9">
    <source>
        <dbReference type="Proteomes" id="UP000466442"/>
    </source>
</evidence>
<dbReference type="SUPFAM" id="SSF46785">
    <property type="entry name" value="Winged helix' DNA-binding domain"/>
    <property type="match status" value="1"/>
</dbReference>
<feature type="region of interest" description="Disordered" evidence="7">
    <location>
        <begin position="1"/>
        <end position="40"/>
    </location>
</feature>
<feature type="region of interest" description="Disordered" evidence="7">
    <location>
        <begin position="285"/>
        <end position="305"/>
    </location>
</feature>
<evidence type="ECO:0000256" key="7">
    <source>
        <dbReference type="SAM" id="MobiDB-lite"/>
    </source>
</evidence>
<dbReference type="GO" id="GO:0005634">
    <property type="term" value="C:nucleus"/>
    <property type="evidence" value="ECO:0007669"/>
    <property type="project" value="UniProtKB-SubCell"/>
</dbReference>
<keyword evidence="2" id="KW-0805">Transcription regulation</keyword>
<sequence>MSHGNGRAHLNSIVMRGRSGVHHRDREKRSFHSPQNTTKQSQMMDMYFESSYDNMLSLDEMLDTDLKYSLELGLEVKDGFGSGPALASDDWGTWSLHNDGGASSYDFLASVDSSNGNLPVMVNPKSVIPSRLHSPAPKAQTQMIEFKTEPESEDEDAVTDDNKKDIVKQEMEDDDDEGSEDDEEEDGSDEEEDEDEREPERPAVREVLQPKKKVMTATSVKVSQVSGKPRTMWLLSKSQVDKGPQIVNAGSLIKMKPSSDLMKAPSPTVTSNGVQILKPNPNKLKAKQMEPSKSPPSPIITSNGVQILKPNPNVTAKAKMQAQQLMNNCHTWATQMKSNSSVVSQFPKPAYSYSCLIAMALKNSVSGSLPVSEIYGFMCEHFPYFRTAPTGWKNSVRHNLSLNKCFEKIEKVTNGAGPGGVRKGCLWAMNPTKISKMDDEVAKWSRKDPLAIRRAMRYPDDLEKLERGEMKFGSISHAVEEESGDDEVPEEEESDENGEAAKRINMFELAHILRDEESTRAFLYDYKLLPQQKICPRCNSEMKLTFVNNFYGWFKCNNGHRYNAIKGTWFEGTHLGCREILLSTYCFLQRFTMDQTMAEVTAGKDVLEKEVIVNWWYNTREVCIDAIEREYDELASLGPIGGVGCTVIVDKMKIGELNNSHRRIKDNVFILVMLEKGTGDYRIEVLEKLDYTTMMNHIVNNVESGTELLTEDWKGFSRLGHYGFHHKVLNDSERIPPDTLWFPFRQKLKMSGISHLHMGHYLYEYLWRREITRRDSDPFTALLQDVAKMHEI</sequence>
<keyword evidence="3 6" id="KW-0238">DNA-binding</keyword>
<dbReference type="EMBL" id="WIXP02000016">
    <property type="protein sequence ID" value="KAF6198619.1"/>
    <property type="molecule type" value="Genomic_DNA"/>
</dbReference>
<feature type="region of interest" description="Disordered" evidence="7">
    <location>
        <begin position="127"/>
        <end position="223"/>
    </location>
</feature>
<dbReference type="PRINTS" id="PR00053">
    <property type="entry name" value="FORKHEAD"/>
</dbReference>
<dbReference type="InterPro" id="IPR036388">
    <property type="entry name" value="WH-like_DNA-bd_sf"/>
</dbReference>
<keyword evidence="1" id="KW-0217">Developmental protein</keyword>
<feature type="compositionally biased region" description="Acidic residues" evidence="7">
    <location>
        <begin position="481"/>
        <end position="498"/>
    </location>
</feature>
<dbReference type="PANTHER" id="PTHR46721:SF3">
    <property type="entry name" value="FORKHEAD BOX N1"/>
    <property type="match status" value="1"/>
</dbReference>
<keyword evidence="9" id="KW-1185">Reference proteome</keyword>
<dbReference type="InterPro" id="IPR001766">
    <property type="entry name" value="Fork_head_dom"/>
</dbReference>
<evidence type="ECO:0000256" key="6">
    <source>
        <dbReference type="PROSITE-ProRule" id="PRU00089"/>
    </source>
</evidence>